<dbReference type="Proteomes" id="UP000596742">
    <property type="component" value="Unassembled WGS sequence"/>
</dbReference>
<proteinExistence type="predicted"/>
<dbReference type="EMBL" id="UYJE01006302">
    <property type="protein sequence ID" value="VDI44812.1"/>
    <property type="molecule type" value="Genomic_DNA"/>
</dbReference>
<reference evidence="1" key="1">
    <citation type="submission" date="2018-11" db="EMBL/GenBank/DDBJ databases">
        <authorList>
            <person name="Alioto T."/>
            <person name="Alioto T."/>
        </authorList>
    </citation>
    <scope>NUCLEOTIDE SEQUENCE</scope>
</reference>
<organism evidence="1 2">
    <name type="scientific">Mytilus galloprovincialis</name>
    <name type="common">Mediterranean mussel</name>
    <dbReference type="NCBI Taxonomy" id="29158"/>
    <lineage>
        <taxon>Eukaryota</taxon>
        <taxon>Metazoa</taxon>
        <taxon>Spiralia</taxon>
        <taxon>Lophotrochozoa</taxon>
        <taxon>Mollusca</taxon>
        <taxon>Bivalvia</taxon>
        <taxon>Autobranchia</taxon>
        <taxon>Pteriomorphia</taxon>
        <taxon>Mytilida</taxon>
        <taxon>Mytiloidea</taxon>
        <taxon>Mytilidae</taxon>
        <taxon>Mytilinae</taxon>
        <taxon>Mytilus</taxon>
    </lineage>
</organism>
<evidence type="ECO:0000313" key="1">
    <source>
        <dbReference type="EMBL" id="VDI44812.1"/>
    </source>
</evidence>
<evidence type="ECO:0000313" key="2">
    <source>
        <dbReference type="Proteomes" id="UP000596742"/>
    </source>
</evidence>
<name>A0A8B6F9J0_MYTGA</name>
<dbReference type="OrthoDB" id="654211at2759"/>
<dbReference type="AlphaFoldDB" id="A0A8B6F9J0"/>
<keyword evidence="2" id="KW-1185">Reference proteome</keyword>
<accession>A0A8B6F9J0</accession>
<protein>
    <submittedName>
        <fullName evidence="1">Uncharacterized protein</fullName>
    </submittedName>
</protein>
<sequence length="138" mass="15375">MRNTCYVNILTHQKYSDAMNVTKILLQENEVHIPNTVQYTNSETVMESITVPGEYTIPLSDSTHIALPSTTVDNQMTVESSYYISNPDDENQVSHMFVYGQPAVQYEVECGSSEEQLDAAEALTAINMLAQASINQGY</sequence>
<gene>
    <name evidence="1" type="ORF">MGAL_10B029522</name>
</gene>
<comment type="caution">
    <text evidence="1">The sequence shown here is derived from an EMBL/GenBank/DDBJ whole genome shotgun (WGS) entry which is preliminary data.</text>
</comment>